<accession>A0A517SUN2</accession>
<dbReference type="Proteomes" id="UP000315003">
    <property type="component" value="Chromosome"/>
</dbReference>
<sequence>MRTHPDHAAASQSRLIATSSIDLKSKQAADFGQLVAHCTANASGPPSQTHSCPCDDIGSEQRQTVERGLALYLAHCQC</sequence>
<evidence type="ECO:0000313" key="2">
    <source>
        <dbReference type="Proteomes" id="UP000315003"/>
    </source>
</evidence>
<evidence type="ECO:0000313" key="1">
    <source>
        <dbReference type="EMBL" id="QDT59831.1"/>
    </source>
</evidence>
<organism evidence="1 2">
    <name type="scientific">Stieleria bergensis</name>
    <dbReference type="NCBI Taxonomy" id="2528025"/>
    <lineage>
        <taxon>Bacteria</taxon>
        <taxon>Pseudomonadati</taxon>
        <taxon>Planctomycetota</taxon>
        <taxon>Planctomycetia</taxon>
        <taxon>Pirellulales</taxon>
        <taxon>Pirellulaceae</taxon>
        <taxon>Stieleria</taxon>
    </lineage>
</organism>
<name>A0A517SUN2_9BACT</name>
<gene>
    <name evidence="1" type="ORF">SV7mr_23430</name>
</gene>
<protein>
    <submittedName>
        <fullName evidence="1">Uncharacterized protein</fullName>
    </submittedName>
</protein>
<proteinExistence type="predicted"/>
<keyword evidence="2" id="KW-1185">Reference proteome</keyword>
<reference evidence="1 2" key="1">
    <citation type="submission" date="2019-02" db="EMBL/GenBank/DDBJ databases">
        <title>Deep-cultivation of Planctomycetes and their phenomic and genomic characterization uncovers novel biology.</title>
        <authorList>
            <person name="Wiegand S."/>
            <person name="Jogler M."/>
            <person name="Boedeker C."/>
            <person name="Pinto D."/>
            <person name="Vollmers J."/>
            <person name="Rivas-Marin E."/>
            <person name="Kohn T."/>
            <person name="Peeters S.H."/>
            <person name="Heuer A."/>
            <person name="Rast P."/>
            <person name="Oberbeckmann S."/>
            <person name="Bunk B."/>
            <person name="Jeske O."/>
            <person name="Meyerdierks A."/>
            <person name="Storesund J.E."/>
            <person name="Kallscheuer N."/>
            <person name="Luecker S."/>
            <person name="Lage O.M."/>
            <person name="Pohl T."/>
            <person name="Merkel B.J."/>
            <person name="Hornburger P."/>
            <person name="Mueller R.-W."/>
            <person name="Bruemmer F."/>
            <person name="Labrenz M."/>
            <person name="Spormann A.M."/>
            <person name="Op den Camp H."/>
            <person name="Overmann J."/>
            <person name="Amann R."/>
            <person name="Jetten M.S.M."/>
            <person name="Mascher T."/>
            <person name="Medema M.H."/>
            <person name="Devos D.P."/>
            <person name="Kaster A.-K."/>
            <person name="Ovreas L."/>
            <person name="Rohde M."/>
            <person name="Galperin M.Y."/>
            <person name="Jogler C."/>
        </authorList>
    </citation>
    <scope>NUCLEOTIDE SEQUENCE [LARGE SCALE GENOMIC DNA]</scope>
    <source>
        <strain evidence="1 2">SV_7m_r</strain>
    </source>
</reference>
<dbReference type="AlphaFoldDB" id="A0A517SUN2"/>
<dbReference type="EMBL" id="CP036272">
    <property type="protein sequence ID" value="QDT59831.1"/>
    <property type="molecule type" value="Genomic_DNA"/>
</dbReference>